<sequence>MPTPSRRRCLCEEAWPESPNIANIPLPKPLYLPQVIVSFPPSDLDFDIMAIKARKSKMPQNPSVTFEAELRLEEDAPRVHAHGPQLHAGWSPIIGCRRMVAAYPWSGFSGLAGPLSSPLVPPCSQSLEGVVVGVLTFVDMDSLEDLLYSPSVPVCRGKNRNAPVEVTSEPQHEAPKKKKGTNRKKAT</sequence>
<name>A0A803PL10_CANSA</name>
<feature type="compositionally biased region" description="Basic residues" evidence="1">
    <location>
        <begin position="175"/>
        <end position="187"/>
    </location>
</feature>
<evidence type="ECO:0000313" key="3">
    <source>
        <dbReference type="Proteomes" id="UP000596661"/>
    </source>
</evidence>
<accession>A0A803PL10</accession>
<reference evidence="2" key="2">
    <citation type="submission" date="2021-03" db="UniProtKB">
        <authorList>
            <consortium name="EnsemblPlants"/>
        </authorList>
    </citation>
    <scope>IDENTIFICATION</scope>
</reference>
<protein>
    <submittedName>
        <fullName evidence="2">Uncharacterized protein</fullName>
    </submittedName>
</protein>
<dbReference type="Gramene" id="evm.model.05.1359">
    <property type="protein sequence ID" value="cds.evm.model.05.1359"/>
    <property type="gene ID" value="evm.TU.05.1359"/>
</dbReference>
<keyword evidence="3" id="KW-1185">Reference proteome</keyword>
<dbReference type="EnsemblPlants" id="evm.model.05.1359">
    <property type="protein sequence ID" value="cds.evm.model.05.1359"/>
    <property type="gene ID" value="evm.TU.05.1359"/>
</dbReference>
<dbReference type="AlphaFoldDB" id="A0A803PL10"/>
<dbReference type="Proteomes" id="UP000596661">
    <property type="component" value="Chromosome 5"/>
</dbReference>
<organism evidence="2 3">
    <name type="scientific">Cannabis sativa</name>
    <name type="common">Hemp</name>
    <name type="synonym">Marijuana</name>
    <dbReference type="NCBI Taxonomy" id="3483"/>
    <lineage>
        <taxon>Eukaryota</taxon>
        <taxon>Viridiplantae</taxon>
        <taxon>Streptophyta</taxon>
        <taxon>Embryophyta</taxon>
        <taxon>Tracheophyta</taxon>
        <taxon>Spermatophyta</taxon>
        <taxon>Magnoliopsida</taxon>
        <taxon>eudicotyledons</taxon>
        <taxon>Gunneridae</taxon>
        <taxon>Pentapetalae</taxon>
        <taxon>rosids</taxon>
        <taxon>fabids</taxon>
        <taxon>Rosales</taxon>
        <taxon>Cannabaceae</taxon>
        <taxon>Cannabis</taxon>
    </lineage>
</organism>
<reference evidence="2" key="1">
    <citation type="submission" date="2018-11" db="EMBL/GenBank/DDBJ databases">
        <authorList>
            <person name="Grassa J C."/>
        </authorList>
    </citation>
    <scope>NUCLEOTIDE SEQUENCE [LARGE SCALE GENOMIC DNA]</scope>
</reference>
<dbReference type="EMBL" id="UZAU01000530">
    <property type="status" value="NOT_ANNOTATED_CDS"/>
    <property type="molecule type" value="Genomic_DNA"/>
</dbReference>
<feature type="region of interest" description="Disordered" evidence="1">
    <location>
        <begin position="155"/>
        <end position="187"/>
    </location>
</feature>
<evidence type="ECO:0000256" key="1">
    <source>
        <dbReference type="SAM" id="MobiDB-lite"/>
    </source>
</evidence>
<evidence type="ECO:0000313" key="2">
    <source>
        <dbReference type="EnsemblPlants" id="cds.evm.model.05.1359"/>
    </source>
</evidence>
<proteinExistence type="predicted"/>